<proteinExistence type="predicted"/>
<evidence type="ECO:0000256" key="7">
    <source>
        <dbReference type="ARBA" id="ARBA00023163"/>
    </source>
</evidence>
<evidence type="ECO:0000259" key="11">
    <source>
        <dbReference type="PROSITE" id="PS50157"/>
    </source>
</evidence>
<dbReference type="PROSITE" id="PS00028">
    <property type="entry name" value="ZINC_FINGER_C2H2_1"/>
    <property type="match status" value="2"/>
</dbReference>
<feature type="region of interest" description="Disordered" evidence="10">
    <location>
        <begin position="950"/>
        <end position="971"/>
    </location>
</feature>
<dbReference type="PROSITE" id="PS50157">
    <property type="entry name" value="ZINC_FINGER_C2H2_2"/>
    <property type="match status" value="2"/>
</dbReference>
<feature type="region of interest" description="Disordered" evidence="10">
    <location>
        <begin position="1256"/>
        <end position="1280"/>
    </location>
</feature>
<dbReference type="Pfam" id="PF00096">
    <property type="entry name" value="zf-C2H2"/>
    <property type="match status" value="2"/>
</dbReference>
<feature type="region of interest" description="Disordered" evidence="10">
    <location>
        <begin position="1008"/>
        <end position="1220"/>
    </location>
</feature>
<dbReference type="InterPro" id="IPR011043">
    <property type="entry name" value="Gal_Oxase/kelch_b-propeller"/>
</dbReference>
<dbReference type="InterPro" id="IPR013087">
    <property type="entry name" value="Znf_C2H2_type"/>
</dbReference>
<gene>
    <name evidence="12" type="ORF">A9F13_06g03091</name>
</gene>
<dbReference type="FunFam" id="3.30.160.60:FF:000141">
    <property type="entry name" value="C2H2 zinc finger protein"/>
    <property type="match status" value="1"/>
</dbReference>
<dbReference type="GO" id="GO:0000981">
    <property type="term" value="F:DNA-binding transcription factor activity, RNA polymerase II-specific"/>
    <property type="evidence" value="ECO:0007669"/>
    <property type="project" value="InterPro"/>
</dbReference>
<keyword evidence="6" id="KW-0805">Transcription regulation</keyword>
<dbReference type="Gene3D" id="2.120.10.80">
    <property type="entry name" value="Kelch-type beta propeller"/>
    <property type="match status" value="1"/>
</dbReference>
<feature type="compositionally biased region" description="Basic and acidic residues" evidence="10">
    <location>
        <begin position="1163"/>
        <end position="1175"/>
    </location>
</feature>
<feature type="compositionally biased region" description="Basic residues" evidence="10">
    <location>
        <begin position="1143"/>
        <end position="1156"/>
    </location>
</feature>
<feature type="compositionally biased region" description="Polar residues" evidence="10">
    <location>
        <begin position="1176"/>
        <end position="1197"/>
    </location>
</feature>
<keyword evidence="4 9" id="KW-0863">Zinc-finger</keyword>
<sequence length="1349" mass="150808">MCFAQWGTFYSFSDGQIYMRLKNNDMVSLNFSITGFDDLDLYSSYSIDDVNIKSGQLVNTMSSPPSNASIFLLQENLYAFMASDDVDEDGDICGSGVLRLLQYDRENDSWESSKDELTFNGVEDHSFYSSATYLVSDDSSVVYIYGGKCDETGISTDRLLAFDMQKKSFSNITTATKPQPFFGAANLWAPSPQNSLVVGGKSQSGWLNMKQLATWNFNSGWSFQSVEISGNESIGSRINPLVLPVFKKLADNATATFESTYSPSSVLVFGGEANGQPDPEIARIRLNSNQWVWESVESDFKLDDVMGAAAIFNTLVVVNKSSELSKRDQSHRYTLELYDISTKLASVEDLKANTLRSQPTNKGGDSGSSIVTKAVAGTLVPIAAIGLIATAGLILWKKKKAKNADDADQGPMDYQLGHFRTASDQHYHLLEPSPLNVYHHSNDTNSTLDDASIDSWVRKRQEFDAKRLRTLKRHSYLASNETLNGHKEEDELTEMVQVPTDILPSPCRTHQLRKSLSFTNTPPQSPQLKKKSRLDPGFIDIAQLGLTAENIDDESDDSLESQMDVQVLVSSKRKSILRIVNPDMEAEKEDCLRQRTPSNDYYKGFGYNPQSNRDPNQDSEQPMTYDGSYNNYQDTMISKEPTIWPQQDQRRQEQNSDMYDEAAYYQNDSNLSNPVIGSLFPVSEQEPATWSMPGAFKTEDGMDLDHSPPFTVASDMYFDAITSTMNEERQQNVGVFNQETQSGGYKKTYQQQPFDSGVLITETQNIQLRGSEPNAYNFQMTPTAPPTDPLGNVQMEDNPDLYPQEIAGPSYTTANYLSEAFTPENNESIFKTASIPTPEEDGSNVCSSGEKHDVRHRPSISVHGADLSPLTTTNSLTPSVSSLHSTQPSYFSANQFLRSSFDQPPSSIHRPSIDLYSRQRLSIDSQNSGAKPVQNSSRSFASYFPFMGDRERKSPVHQNPPEWVQSPSGQHRHLIRSIFKSSNEVPENPAIPEDSIYTETPVEEEDLAALGEGGSQKKAKRPRRGLFTRLRQGKTEAERPESNFSETMKSDLQESEFLLKQEFGGPESDKPRQSNDSFKLESTDPTSMKLTFSEVDAIKAETQSSAPSNDRDSSANSLNKVNSTGYADGNQEPNYGALFQGVGKRRNLVGIKSKKSKATEPTVKMEIKQEPDSERLSLSNGRSSNDNDARSTQSHPYSQCSSMSNESNSEGQGSSFASASKRMLGSRLLKRRGNTVRNETQSDVVEIDLQSLDLPPNTEILPQINPNNRTRGRKEDKAADMEDQSKIYVCGYCSRRFKRQEHLKRHFRSLHTSEKPYECPICQKKFSRTDNLNQHLKVHKQEDGDMEEE</sequence>
<dbReference type="PANTHER" id="PTHR40626:SF7">
    <property type="entry name" value="TRANSCRIPTION FACTOR, PUTATIVE (AFU_ORTHOLOGUE AFUA_1G04110)-RELATED"/>
    <property type="match status" value="1"/>
</dbReference>
<evidence type="ECO:0000313" key="12">
    <source>
        <dbReference type="EMBL" id="OVF09153.1"/>
    </source>
</evidence>
<dbReference type="SMART" id="SM00355">
    <property type="entry name" value="ZnF_C2H2"/>
    <property type="match status" value="2"/>
</dbReference>
<accession>A0AA91T285</accession>
<feature type="compositionally biased region" description="Basic and acidic residues" evidence="10">
    <location>
        <begin position="1067"/>
        <end position="1082"/>
    </location>
</feature>
<feature type="compositionally biased region" description="Low complexity" evidence="10">
    <location>
        <begin position="1198"/>
        <end position="1215"/>
    </location>
</feature>
<feature type="compositionally biased region" description="Polar residues" evidence="10">
    <location>
        <begin position="1101"/>
        <end position="1125"/>
    </location>
</feature>
<dbReference type="Gene3D" id="3.30.160.60">
    <property type="entry name" value="Classic Zinc Finger"/>
    <property type="match status" value="2"/>
</dbReference>
<dbReference type="KEGG" id="clus:A9F13_06g03091"/>
<evidence type="ECO:0000256" key="6">
    <source>
        <dbReference type="ARBA" id="ARBA00023015"/>
    </source>
</evidence>
<dbReference type="EMBL" id="LYUB02000006">
    <property type="protein sequence ID" value="OVF09153.1"/>
    <property type="molecule type" value="Genomic_DNA"/>
</dbReference>
<protein>
    <recommendedName>
        <fullName evidence="11">C2H2-type domain-containing protein</fullName>
    </recommendedName>
</protein>
<feature type="region of interest" description="Disordered" evidence="10">
    <location>
        <begin position="514"/>
        <end position="534"/>
    </location>
</feature>
<dbReference type="InterPro" id="IPR051059">
    <property type="entry name" value="VerF-like"/>
</dbReference>
<organism evidence="12 13">
    <name type="scientific">Clavispora lusitaniae</name>
    <name type="common">Candida lusitaniae</name>
    <dbReference type="NCBI Taxonomy" id="36911"/>
    <lineage>
        <taxon>Eukaryota</taxon>
        <taxon>Fungi</taxon>
        <taxon>Dikarya</taxon>
        <taxon>Ascomycota</taxon>
        <taxon>Saccharomycotina</taxon>
        <taxon>Pichiomycetes</taxon>
        <taxon>Metschnikowiaceae</taxon>
        <taxon>Clavispora</taxon>
    </lineage>
</organism>
<dbReference type="SUPFAM" id="SSF50965">
    <property type="entry name" value="Galactose oxidase, central domain"/>
    <property type="match status" value="1"/>
</dbReference>
<evidence type="ECO:0000256" key="4">
    <source>
        <dbReference type="ARBA" id="ARBA00022771"/>
    </source>
</evidence>
<evidence type="ECO:0000256" key="2">
    <source>
        <dbReference type="ARBA" id="ARBA00022723"/>
    </source>
</evidence>
<feature type="domain" description="C2H2-type" evidence="11">
    <location>
        <begin position="1288"/>
        <end position="1316"/>
    </location>
</feature>
<dbReference type="InterPro" id="IPR015915">
    <property type="entry name" value="Kelch-typ_b-propeller"/>
</dbReference>
<dbReference type="InterPro" id="IPR036236">
    <property type="entry name" value="Znf_C2H2_sf"/>
</dbReference>
<dbReference type="GO" id="GO:0000785">
    <property type="term" value="C:chromatin"/>
    <property type="evidence" value="ECO:0007669"/>
    <property type="project" value="TreeGrafter"/>
</dbReference>
<dbReference type="PANTHER" id="PTHR40626">
    <property type="entry name" value="MIP31509P"/>
    <property type="match status" value="1"/>
</dbReference>
<dbReference type="GO" id="GO:0005634">
    <property type="term" value="C:nucleus"/>
    <property type="evidence" value="ECO:0007669"/>
    <property type="project" value="UniProtKB-SubCell"/>
</dbReference>
<evidence type="ECO:0000256" key="1">
    <source>
        <dbReference type="ARBA" id="ARBA00004123"/>
    </source>
</evidence>
<keyword evidence="3" id="KW-0677">Repeat</keyword>
<comment type="caution">
    <text evidence="12">The sequence shown here is derived from an EMBL/GenBank/DDBJ whole genome shotgun (WGS) entry which is preliminary data.</text>
</comment>
<dbReference type="GO" id="GO:0000978">
    <property type="term" value="F:RNA polymerase II cis-regulatory region sequence-specific DNA binding"/>
    <property type="evidence" value="ECO:0007669"/>
    <property type="project" value="InterPro"/>
</dbReference>
<evidence type="ECO:0000256" key="8">
    <source>
        <dbReference type="ARBA" id="ARBA00023242"/>
    </source>
</evidence>
<dbReference type="GO" id="GO:0008270">
    <property type="term" value="F:zinc ion binding"/>
    <property type="evidence" value="ECO:0007669"/>
    <property type="project" value="UniProtKB-KW"/>
</dbReference>
<feature type="compositionally biased region" description="Basic residues" evidence="10">
    <location>
        <begin position="1017"/>
        <end position="1026"/>
    </location>
</feature>
<evidence type="ECO:0000256" key="5">
    <source>
        <dbReference type="ARBA" id="ARBA00022833"/>
    </source>
</evidence>
<reference evidence="12 13" key="1">
    <citation type="submission" date="2017-04" db="EMBL/GenBank/DDBJ databases">
        <title>Draft genome of the yeast Clavispora lusitaniae type strain CBS 6936.</title>
        <authorList>
            <person name="Durrens P."/>
            <person name="Klopp C."/>
            <person name="Biteau N."/>
            <person name="Fitton-Ouhabi V."/>
            <person name="Dementhon K."/>
            <person name="Accoceberry I."/>
            <person name="Sherman D.J."/>
            <person name="Noel T."/>
        </authorList>
    </citation>
    <scope>NUCLEOTIDE SEQUENCE [LARGE SCALE GENOMIC DNA]</scope>
    <source>
        <strain evidence="12 13">CBS 6936</strain>
    </source>
</reference>
<feature type="region of interest" description="Disordered" evidence="10">
    <location>
        <begin position="586"/>
        <end position="623"/>
    </location>
</feature>
<feature type="compositionally biased region" description="Polar residues" evidence="10">
    <location>
        <begin position="608"/>
        <end position="623"/>
    </location>
</feature>
<evidence type="ECO:0000256" key="9">
    <source>
        <dbReference type="PROSITE-ProRule" id="PRU00042"/>
    </source>
</evidence>
<dbReference type="FunFam" id="3.30.160.60:FF:000303">
    <property type="entry name" value="Zinc finger protein 41"/>
    <property type="match status" value="1"/>
</dbReference>
<keyword evidence="7" id="KW-0804">Transcription</keyword>
<evidence type="ECO:0000256" key="3">
    <source>
        <dbReference type="ARBA" id="ARBA00022737"/>
    </source>
</evidence>
<name>A0AA91T285_CLALS</name>
<keyword evidence="2" id="KW-0479">Metal-binding</keyword>
<dbReference type="Proteomes" id="UP000195602">
    <property type="component" value="Unassembled WGS sequence"/>
</dbReference>
<evidence type="ECO:0000313" key="13">
    <source>
        <dbReference type="Proteomes" id="UP000195602"/>
    </source>
</evidence>
<keyword evidence="5" id="KW-0862">Zinc</keyword>
<evidence type="ECO:0000256" key="10">
    <source>
        <dbReference type="SAM" id="MobiDB-lite"/>
    </source>
</evidence>
<keyword evidence="8" id="KW-0539">Nucleus</keyword>
<dbReference type="SUPFAM" id="SSF57667">
    <property type="entry name" value="beta-beta-alpha zinc fingers"/>
    <property type="match status" value="1"/>
</dbReference>
<feature type="domain" description="C2H2-type" evidence="11">
    <location>
        <begin position="1317"/>
        <end position="1344"/>
    </location>
</feature>
<comment type="subcellular location">
    <subcellularLocation>
        <location evidence="1">Nucleus</location>
    </subcellularLocation>
</comment>